<evidence type="ECO:0000313" key="4">
    <source>
        <dbReference type="Proteomes" id="UP000026962"/>
    </source>
</evidence>
<dbReference type="Gene3D" id="3.30.420.10">
    <property type="entry name" value="Ribonuclease H-like superfamily/Ribonuclease H"/>
    <property type="match status" value="1"/>
</dbReference>
<evidence type="ECO:0000256" key="1">
    <source>
        <dbReference type="SAM" id="SignalP"/>
    </source>
</evidence>
<dbReference type="HOGENOM" id="CLU_093998_1_0_1"/>
<dbReference type="OMA" id="CKPRAGV"/>
<dbReference type="AlphaFoldDB" id="A0A0E0KCK7"/>
<dbReference type="InterPro" id="IPR012337">
    <property type="entry name" value="RNaseH-like_sf"/>
</dbReference>
<accession>A0A0E0KCK7</accession>
<dbReference type="Pfam" id="PF13456">
    <property type="entry name" value="RVT_3"/>
    <property type="match status" value="1"/>
</dbReference>
<reference evidence="3" key="1">
    <citation type="submission" date="2015-04" db="UniProtKB">
        <authorList>
            <consortium name="EnsemblPlants"/>
        </authorList>
    </citation>
    <scope>IDENTIFICATION</scope>
</reference>
<dbReference type="InterPro" id="IPR053151">
    <property type="entry name" value="RNase_H-like"/>
</dbReference>
<feature type="chain" id="PRO_5002364902" description="RNase H type-1 domain-containing protein" evidence="1">
    <location>
        <begin position="33"/>
        <end position="206"/>
    </location>
</feature>
<dbReference type="GO" id="GO:0004523">
    <property type="term" value="F:RNA-DNA hybrid ribonuclease activity"/>
    <property type="evidence" value="ECO:0007669"/>
    <property type="project" value="InterPro"/>
</dbReference>
<dbReference type="PANTHER" id="PTHR47723">
    <property type="entry name" value="OS05G0353850 PROTEIN"/>
    <property type="match status" value="1"/>
</dbReference>
<dbReference type="STRING" id="4537.A0A0E0KCK7"/>
<keyword evidence="1" id="KW-0732">Signal</keyword>
<name>A0A0E0KCK7_ORYPU</name>
<dbReference type="eggNOG" id="KOG1075">
    <property type="taxonomic scope" value="Eukaryota"/>
</dbReference>
<dbReference type="InterPro" id="IPR002156">
    <property type="entry name" value="RNaseH_domain"/>
</dbReference>
<dbReference type="Gramene" id="OPUNC03G13560.1">
    <property type="protein sequence ID" value="OPUNC03G13560.1"/>
    <property type="gene ID" value="OPUNC03G13560"/>
</dbReference>
<dbReference type="SUPFAM" id="SSF53098">
    <property type="entry name" value="Ribonuclease H-like"/>
    <property type="match status" value="1"/>
</dbReference>
<dbReference type="PANTHER" id="PTHR47723:SF17">
    <property type="entry name" value="OS05G0353850 PROTEIN"/>
    <property type="match status" value="1"/>
</dbReference>
<dbReference type="InterPro" id="IPR036397">
    <property type="entry name" value="RNaseH_sf"/>
</dbReference>
<dbReference type="InterPro" id="IPR044730">
    <property type="entry name" value="RNase_H-like_dom_plant"/>
</dbReference>
<reference evidence="3" key="2">
    <citation type="submission" date="2018-05" db="EMBL/GenBank/DDBJ databases">
        <title>OpunRS2 (Oryza punctata Reference Sequence Version 2).</title>
        <authorList>
            <person name="Zhang J."/>
            <person name="Kudrna D."/>
            <person name="Lee S."/>
            <person name="Talag J."/>
            <person name="Welchert J."/>
            <person name="Wing R.A."/>
        </authorList>
    </citation>
    <scope>NUCLEOTIDE SEQUENCE [LARGE SCALE GENOMIC DNA]</scope>
</reference>
<dbReference type="EnsemblPlants" id="OPUNC03G13560.1">
    <property type="protein sequence ID" value="OPUNC03G13560.1"/>
    <property type="gene ID" value="OPUNC03G13560"/>
</dbReference>
<dbReference type="Proteomes" id="UP000026962">
    <property type="component" value="Chromosome 3"/>
</dbReference>
<keyword evidence="4" id="KW-1185">Reference proteome</keyword>
<feature type="domain" description="RNase H type-1" evidence="2">
    <location>
        <begin position="50"/>
        <end position="163"/>
    </location>
</feature>
<dbReference type="GO" id="GO:0003676">
    <property type="term" value="F:nucleic acid binding"/>
    <property type="evidence" value="ECO:0007669"/>
    <property type="project" value="InterPro"/>
</dbReference>
<proteinExistence type="predicted"/>
<feature type="signal peptide" evidence="1">
    <location>
        <begin position="1"/>
        <end position="32"/>
    </location>
</feature>
<protein>
    <recommendedName>
        <fullName evidence="2">RNase H type-1 domain-containing protein</fullName>
    </recommendedName>
</protein>
<organism evidence="3">
    <name type="scientific">Oryza punctata</name>
    <name type="common">Red rice</name>
    <dbReference type="NCBI Taxonomy" id="4537"/>
    <lineage>
        <taxon>Eukaryota</taxon>
        <taxon>Viridiplantae</taxon>
        <taxon>Streptophyta</taxon>
        <taxon>Embryophyta</taxon>
        <taxon>Tracheophyta</taxon>
        <taxon>Spermatophyta</taxon>
        <taxon>Magnoliopsida</taxon>
        <taxon>Liliopsida</taxon>
        <taxon>Poales</taxon>
        <taxon>Poaceae</taxon>
        <taxon>BOP clade</taxon>
        <taxon>Oryzoideae</taxon>
        <taxon>Oryzeae</taxon>
        <taxon>Oryzinae</taxon>
        <taxon>Oryza</taxon>
    </lineage>
</organism>
<evidence type="ECO:0000313" key="3">
    <source>
        <dbReference type="EnsemblPlants" id="OPUNC03G13560.1"/>
    </source>
</evidence>
<evidence type="ECO:0000259" key="2">
    <source>
        <dbReference type="Pfam" id="PF13456"/>
    </source>
</evidence>
<dbReference type="CDD" id="cd06222">
    <property type="entry name" value="RNase_H_like"/>
    <property type="match status" value="1"/>
</dbReference>
<sequence length="206" mass="22328">MLVRRISASPPLRSSAASLLHSFVAVLTAVQAQPHHGAVGATSRQLVQAQFRRASIGGAIRGPDGRVVIAFAETADHWCIGVVEARALTRGLRLALACFMERLVVEGDDLVLIQLLRGEETQTRIPAAVHDEIVTLLGCFAEVEVQHIYREGNQVADGLCRQAYRYPGVWTTAAYLSPAVAEKVDEDRRGVAHERLCKPRAGVTTA</sequence>